<dbReference type="PANTHER" id="PTHR11537:SF254">
    <property type="entry name" value="POTASSIUM VOLTAGE-GATED CHANNEL PROTEIN SHAB"/>
    <property type="match status" value="1"/>
</dbReference>
<feature type="transmembrane region" description="Helical" evidence="12">
    <location>
        <begin position="196"/>
        <end position="221"/>
    </location>
</feature>
<protein>
    <submittedName>
        <fullName evidence="14">Ion transporter</fullName>
    </submittedName>
</protein>
<evidence type="ECO:0000256" key="7">
    <source>
        <dbReference type="ARBA" id="ARBA00022958"/>
    </source>
</evidence>
<dbReference type="EMBL" id="VXPY01000069">
    <property type="protein sequence ID" value="MYD90588.1"/>
    <property type="molecule type" value="Genomic_DNA"/>
</dbReference>
<proteinExistence type="predicted"/>
<comment type="subcellular location">
    <subcellularLocation>
        <location evidence="1">Membrane</location>
        <topology evidence="1">Multi-pass membrane protein</topology>
    </subcellularLocation>
</comment>
<keyword evidence="2" id="KW-0813">Transport</keyword>
<reference evidence="14" key="1">
    <citation type="submission" date="2019-09" db="EMBL/GenBank/DDBJ databases">
        <title>Characterisation of the sponge microbiome using genome-centric metagenomics.</title>
        <authorList>
            <person name="Engelberts J.P."/>
            <person name="Robbins S.J."/>
            <person name="De Goeij J.M."/>
            <person name="Aranda M."/>
            <person name="Bell S.C."/>
            <person name="Webster N.S."/>
        </authorList>
    </citation>
    <scope>NUCLEOTIDE SEQUENCE</scope>
    <source>
        <strain evidence="14">SB0662_bin_9</strain>
    </source>
</reference>
<keyword evidence="8 12" id="KW-1133">Transmembrane helix</keyword>
<evidence type="ECO:0000256" key="9">
    <source>
        <dbReference type="ARBA" id="ARBA00023065"/>
    </source>
</evidence>
<keyword evidence="6" id="KW-0851">Voltage-gated channel</keyword>
<dbReference type="Gene3D" id="1.20.5.110">
    <property type="match status" value="1"/>
</dbReference>
<evidence type="ECO:0000256" key="1">
    <source>
        <dbReference type="ARBA" id="ARBA00004141"/>
    </source>
</evidence>
<dbReference type="InterPro" id="IPR027359">
    <property type="entry name" value="Volt_channel_dom_sf"/>
</dbReference>
<dbReference type="PANTHER" id="PTHR11537">
    <property type="entry name" value="VOLTAGE-GATED POTASSIUM CHANNEL"/>
    <property type="match status" value="1"/>
</dbReference>
<evidence type="ECO:0000256" key="2">
    <source>
        <dbReference type="ARBA" id="ARBA00022448"/>
    </source>
</evidence>
<keyword evidence="3" id="KW-0633">Potassium transport</keyword>
<evidence type="ECO:0000313" key="14">
    <source>
        <dbReference type="EMBL" id="MYD90588.1"/>
    </source>
</evidence>
<feature type="domain" description="Ion transport" evidence="13">
    <location>
        <begin position="23"/>
        <end position="216"/>
    </location>
</feature>
<dbReference type="GO" id="GO:0008076">
    <property type="term" value="C:voltage-gated potassium channel complex"/>
    <property type="evidence" value="ECO:0007669"/>
    <property type="project" value="InterPro"/>
</dbReference>
<keyword evidence="9" id="KW-0406">Ion transport</keyword>
<keyword evidence="10 12" id="KW-0472">Membrane</keyword>
<dbReference type="Gene3D" id="1.20.120.350">
    <property type="entry name" value="Voltage-gated potassium channels. Chain C"/>
    <property type="match status" value="1"/>
</dbReference>
<dbReference type="InterPro" id="IPR005821">
    <property type="entry name" value="Ion_trans_dom"/>
</dbReference>
<keyword evidence="5" id="KW-0631">Potassium channel</keyword>
<evidence type="ECO:0000256" key="8">
    <source>
        <dbReference type="ARBA" id="ARBA00022989"/>
    </source>
</evidence>
<feature type="transmembrane region" description="Helical" evidence="12">
    <location>
        <begin position="171"/>
        <end position="189"/>
    </location>
</feature>
<evidence type="ECO:0000256" key="10">
    <source>
        <dbReference type="ARBA" id="ARBA00023136"/>
    </source>
</evidence>
<name>A0A6B1DTL3_9CHLR</name>
<organism evidence="14">
    <name type="scientific">Caldilineaceae bacterium SB0662_bin_9</name>
    <dbReference type="NCBI Taxonomy" id="2605258"/>
    <lineage>
        <taxon>Bacteria</taxon>
        <taxon>Bacillati</taxon>
        <taxon>Chloroflexota</taxon>
        <taxon>Caldilineae</taxon>
        <taxon>Caldilineales</taxon>
        <taxon>Caldilineaceae</taxon>
    </lineage>
</organism>
<feature type="transmembrane region" description="Helical" evidence="12">
    <location>
        <begin position="20"/>
        <end position="44"/>
    </location>
</feature>
<dbReference type="InterPro" id="IPR028325">
    <property type="entry name" value="VG_K_chnl"/>
</dbReference>
<keyword evidence="7" id="KW-0630">Potassium</keyword>
<dbReference type="AlphaFoldDB" id="A0A6B1DTL3"/>
<sequence>MSESSQAPELEQVTDTAPEASFSVFEMAVLVLAVLSVFLWPGLYGASEATTRILELADYAVSAVFLAKFALDLLKAPSKRRFMRWGWIDLIASIPVLPVLHGLRLFRIVRLFRQAKILHSKSAVLQHLTARRAEATFSFIVLVMLVSMGAGSLLILNLESETGNITTPEEAIWWAFVTVTTVGYGDYYPVTTWGRLVAALLSVCGIGMFGVFTGWVATFLLDPLRDANRSTKSNTLGEDEA</sequence>
<dbReference type="SUPFAM" id="SSF81324">
    <property type="entry name" value="Voltage-gated potassium channels"/>
    <property type="match status" value="1"/>
</dbReference>
<keyword evidence="4 12" id="KW-0812">Transmembrane</keyword>
<dbReference type="GO" id="GO:0001508">
    <property type="term" value="P:action potential"/>
    <property type="evidence" value="ECO:0007669"/>
    <property type="project" value="TreeGrafter"/>
</dbReference>
<evidence type="ECO:0000259" key="13">
    <source>
        <dbReference type="Pfam" id="PF00520"/>
    </source>
</evidence>
<gene>
    <name evidence="14" type="ORF">F4Y08_09680</name>
</gene>
<dbReference type="Gene3D" id="1.10.287.70">
    <property type="match status" value="1"/>
</dbReference>
<evidence type="ECO:0000256" key="3">
    <source>
        <dbReference type="ARBA" id="ARBA00022538"/>
    </source>
</evidence>
<dbReference type="GO" id="GO:0005249">
    <property type="term" value="F:voltage-gated potassium channel activity"/>
    <property type="evidence" value="ECO:0007669"/>
    <property type="project" value="InterPro"/>
</dbReference>
<accession>A0A6B1DTL3</accession>
<feature type="transmembrane region" description="Helical" evidence="12">
    <location>
        <begin position="86"/>
        <end position="106"/>
    </location>
</feature>
<feature type="transmembrane region" description="Helical" evidence="12">
    <location>
        <begin position="56"/>
        <end position="74"/>
    </location>
</feature>
<evidence type="ECO:0000256" key="4">
    <source>
        <dbReference type="ARBA" id="ARBA00022692"/>
    </source>
</evidence>
<evidence type="ECO:0000256" key="5">
    <source>
        <dbReference type="ARBA" id="ARBA00022826"/>
    </source>
</evidence>
<dbReference type="Pfam" id="PF00520">
    <property type="entry name" value="Ion_trans"/>
    <property type="match status" value="1"/>
</dbReference>
<feature type="transmembrane region" description="Helical" evidence="12">
    <location>
        <begin position="135"/>
        <end position="156"/>
    </location>
</feature>
<comment type="caution">
    <text evidence="14">The sequence shown here is derived from an EMBL/GenBank/DDBJ whole genome shotgun (WGS) entry which is preliminary data.</text>
</comment>
<dbReference type="PRINTS" id="PR00169">
    <property type="entry name" value="KCHANNEL"/>
</dbReference>
<evidence type="ECO:0000256" key="12">
    <source>
        <dbReference type="SAM" id="Phobius"/>
    </source>
</evidence>
<evidence type="ECO:0000256" key="6">
    <source>
        <dbReference type="ARBA" id="ARBA00022882"/>
    </source>
</evidence>
<keyword evidence="11" id="KW-0407">Ion channel</keyword>
<evidence type="ECO:0000256" key="11">
    <source>
        <dbReference type="ARBA" id="ARBA00023303"/>
    </source>
</evidence>